<accession>A0A6J2Y149</accession>
<proteinExistence type="predicted"/>
<dbReference type="RefSeq" id="XP_030756750.1">
    <property type="nucleotide sequence ID" value="XM_030900890.1"/>
</dbReference>
<dbReference type="Gene3D" id="1.10.287.110">
    <property type="entry name" value="DnaJ domain"/>
    <property type="match status" value="1"/>
</dbReference>
<dbReference type="OrthoDB" id="436519at2759"/>
<evidence type="ECO:0000313" key="7">
    <source>
        <dbReference type="RefSeq" id="XP_030756750.1"/>
    </source>
</evidence>
<dbReference type="FunFam" id="1.10.287.110:FF:000049">
    <property type="entry name" value="DnaJ homolog subfamily C member 12"/>
    <property type="match status" value="1"/>
</dbReference>
<evidence type="ECO:0000256" key="1">
    <source>
        <dbReference type="ARBA" id="ARBA00023186"/>
    </source>
</evidence>
<feature type="region of interest" description="Disordered" evidence="3">
    <location>
        <begin position="102"/>
        <end position="227"/>
    </location>
</feature>
<organism evidence="5 7">
    <name type="scientific">Sitophilus oryzae</name>
    <name type="common">Rice weevil</name>
    <name type="synonym">Curculio oryzae</name>
    <dbReference type="NCBI Taxonomy" id="7048"/>
    <lineage>
        <taxon>Eukaryota</taxon>
        <taxon>Metazoa</taxon>
        <taxon>Ecdysozoa</taxon>
        <taxon>Arthropoda</taxon>
        <taxon>Hexapoda</taxon>
        <taxon>Insecta</taxon>
        <taxon>Pterygota</taxon>
        <taxon>Neoptera</taxon>
        <taxon>Endopterygota</taxon>
        <taxon>Coleoptera</taxon>
        <taxon>Polyphaga</taxon>
        <taxon>Cucujiformia</taxon>
        <taxon>Curculionidae</taxon>
        <taxon>Dryophthorinae</taxon>
        <taxon>Sitophilus</taxon>
    </lineage>
</organism>
<dbReference type="SUPFAM" id="SSF46565">
    <property type="entry name" value="Chaperone J-domain"/>
    <property type="match status" value="1"/>
</dbReference>
<protein>
    <recommendedName>
        <fullName evidence="2 4">J domain-containing protein</fullName>
    </recommendedName>
</protein>
<dbReference type="GO" id="GO:0005737">
    <property type="term" value="C:cytoplasm"/>
    <property type="evidence" value="ECO:0007669"/>
    <property type="project" value="TreeGrafter"/>
</dbReference>
<gene>
    <name evidence="6 7" type="primary">LOC115882687</name>
</gene>
<dbReference type="Pfam" id="PF00226">
    <property type="entry name" value="DnaJ"/>
    <property type="match status" value="1"/>
</dbReference>
<dbReference type="Proteomes" id="UP000504635">
    <property type="component" value="Unplaced"/>
</dbReference>
<sequence length="227" mass="24718">MSTTVGDILNYKKSEKEDYYAILGCDEHSSVEQISQEYKVRALQYHPDKNSGDKTAEEKFQLLNEAKDTLTNPEKKALYDKWRNSGISMGYKQWLGMKEHVQQSMHWSTPKTKDRMLESGGNSGPSSLGSSNVTAAQRRASEGGANLHWGGRSGTPWGAGAADAHSEVAALWSPSKTKKSDVHSGGSGPSSLTVGGSPGSYRRASEGGANLFLKTRKNKPEEKSHQI</sequence>
<dbReference type="PROSITE" id="PS50076">
    <property type="entry name" value="DNAJ_2"/>
    <property type="match status" value="1"/>
</dbReference>
<feature type="domain" description="J" evidence="4">
    <location>
        <begin position="18"/>
        <end position="83"/>
    </location>
</feature>
<dbReference type="InterPro" id="IPR029827">
    <property type="entry name" value="JDP1-like"/>
</dbReference>
<dbReference type="CDD" id="cd06257">
    <property type="entry name" value="DnaJ"/>
    <property type="match status" value="1"/>
</dbReference>
<keyword evidence="5" id="KW-1185">Reference proteome</keyword>
<reference evidence="6 7" key="1">
    <citation type="submission" date="2025-04" db="UniProtKB">
        <authorList>
            <consortium name="RefSeq"/>
        </authorList>
    </citation>
    <scope>IDENTIFICATION</scope>
    <source>
        <tissue evidence="6 7">Gonads</tissue>
    </source>
</reference>
<evidence type="ECO:0000313" key="5">
    <source>
        <dbReference type="Proteomes" id="UP000504635"/>
    </source>
</evidence>
<dbReference type="InterPro" id="IPR036869">
    <property type="entry name" value="J_dom_sf"/>
</dbReference>
<evidence type="ECO:0000256" key="2">
    <source>
        <dbReference type="ARBA" id="ARBA00073114"/>
    </source>
</evidence>
<dbReference type="GeneID" id="115882687"/>
<dbReference type="PRINTS" id="PR00625">
    <property type="entry name" value="JDOMAIN"/>
</dbReference>
<dbReference type="KEGG" id="soy:115882687"/>
<keyword evidence="1" id="KW-0143">Chaperone</keyword>
<dbReference type="InterPro" id="IPR001623">
    <property type="entry name" value="DnaJ_domain"/>
</dbReference>
<dbReference type="PANTHER" id="PTHR44500:SF1">
    <property type="entry name" value="DNAJ HOMOLOG SUBFAMILY C MEMBER 12"/>
    <property type="match status" value="1"/>
</dbReference>
<dbReference type="PANTHER" id="PTHR44500">
    <property type="entry name" value="DNAJ HOMOLOG SUBFAMILY C MEMBER 12"/>
    <property type="match status" value="1"/>
</dbReference>
<evidence type="ECO:0000259" key="4">
    <source>
        <dbReference type="PROSITE" id="PS50076"/>
    </source>
</evidence>
<dbReference type="AlphaFoldDB" id="A0A6J2Y149"/>
<name>A0A6J2Y149_SITOR</name>
<dbReference type="SMART" id="SM00271">
    <property type="entry name" value="DnaJ"/>
    <property type="match status" value="1"/>
</dbReference>
<dbReference type="RefSeq" id="XP_030756749.1">
    <property type="nucleotide sequence ID" value="XM_030900889.1"/>
</dbReference>
<evidence type="ECO:0000256" key="3">
    <source>
        <dbReference type="SAM" id="MobiDB-lite"/>
    </source>
</evidence>
<feature type="compositionally biased region" description="Basic and acidic residues" evidence="3">
    <location>
        <begin position="218"/>
        <end position="227"/>
    </location>
</feature>
<evidence type="ECO:0000313" key="6">
    <source>
        <dbReference type="RefSeq" id="XP_030756749.1"/>
    </source>
</evidence>